<protein>
    <submittedName>
        <fullName evidence="1">Uncharacterized protein</fullName>
    </submittedName>
</protein>
<dbReference type="EMBL" id="QGKX02000088">
    <property type="protein sequence ID" value="KAF3589322.1"/>
    <property type="molecule type" value="Genomic_DNA"/>
</dbReference>
<dbReference type="Proteomes" id="UP000712600">
    <property type="component" value="Unassembled WGS sequence"/>
</dbReference>
<proteinExistence type="predicted"/>
<gene>
    <name evidence="1" type="ORF">F2Q69_00028716</name>
</gene>
<reference evidence="1" key="1">
    <citation type="submission" date="2019-12" db="EMBL/GenBank/DDBJ databases">
        <title>Genome sequencing and annotation of Brassica cretica.</title>
        <authorList>
            <person name="Studholme D.J."/>
            <person name="Sarris P."/>
        </authorList>
    </citation>
    <scope>NUCLEOTIDE SEQUENCE</scope>
    <source>
        <strain evidence="1">PFS-109/04</strain>
        <tissue evidence="1">Leaf</tissue>
    </source>
</reference>
<sequence>MQLFSARFFSEIVFTEIVSVVFSEIVPKFHVGVIAKLADSKFVWSYWFGCMNPSQCSESFLRMKMAEEIFDEKGVNLLAQFDA</sequence>
<evidence type="ECO:0000313" key="2">
    <source>
        <dbReference type="Proteomes" id="UP000712600"/>
    </source>
</evidence>
<comment type="caution">
    <text evidence="1">The sequence shown here is derived from an EMBL/GenBank/DDBJ whole genome shotgun (WGS) entry which is preliminary data.</text>
</comment>
<accession>A0A8S9SAY9</accession>
<organism evidence="1 2">
    <name type="scientific">Brassica cretica</name>
    <name type="common">Mustard</name>
    <dbReference type="NCBI Taxonomy" id="69181"/>
    <lineage>
        <taxon>Eukaryota</taxon>
        <taxon>Viridiplantae</taxon>
        <taxon>Streptophyta</taxon>
        <taxon>Embryophyta</taxon>
        <taxon>Tracheophyta</taxon>
        <taxon>Spermatophyta</taxon>
        <taxon>Magnoliopsida</taxon>
        <taxon>eudicotyledons</taxon>
        <taxon>Gunneridae</taxon>
        <taxon>Pentapetalae</taxon>
        <taxon>rosids</taxon>
        <taxon>malvids</taxon>
        <taxon>Brassicales</taxon>
        <taxon>Brassicaceae</taxon>
        <taxon>Brassiceae</taxon>
        <taxon>Brassica</taxon>
    </lineage>
</organism>
<name>A0A8S9SAY9_BRACR</name>
<evidence type="ECO:0000313" key="1">
    <source>
        <dbReference type="EMBL" id="KAF3589322.1"/>
    </source>
</evidence>
<dbReference type="AlphaFoldDB" id="A0A8S9SAY9"/>